<feature type="region of interest" description="Disordered" evidence="1">
    <location>
        <begin position="1"/>
        <end position="26"/>
    </location>
</feature>
<dbReference type="Pfam" id="PF14529">
    <property type="entry name" value="Exo_endo_phos_2"/>
    <property type="match status" value="1"/>
</dbReference>
<evidence type="ECO:0000256" key="1">
    <source>
        <dbReference type="SAM" id="MobiDB-lite"/>
    </source>
</evidence>
<accession>A0A9J6ERX7</accession>
<gene>
    <name evidence="3" type="ORF">HPB51_005936</name>
</gene>
<evidence type="ECO:0000313" key="3">
    <source>
        <dbReference type="EMBL" id="KAH8036808.1"/>
    </source>
</evidence>
<dbReference type="Gene3D" id="3.60.10.10">
    <property type="entry name" value="Endonuclease/exonuclease/phosphatase"/>
    <property type="match status" value="1"/>
</dbReference>
<keyword evidence="4" id="KW-1185">Reference proteome</keyword>
<reference evidence="3" key="2">
    <citation type="submission" date="2021-09" db="EMBL/GenBank/DDBJ databases">
        <authorList>
            <person name="Jia N."/>
            <person name="Wang J."/>
            <person name="Shi W."/>
            <person name="Du L."/>
            <person name="Sun Y."/>
            <person name="Zhan W."/>
            <person name="Jiang J."/>
            <person name="Wang Q."/>
            <person name="Zhang B."/>
            <person name="Ji P."/>
            <person name="Sakyi L.B."/>
            <person name="Cui X."/>
            <person name="Yuan T."/>
            <person name="Jiang B."/>
            <person name="Yang W."/>
            <person name="Lam T.T.-Y."/>
            <person name="Chang Q."/>
            <person name="Ding S."/>
            <person name="Wang X."/>
            <person name="Zhu J."/>
            <person name="Ruan X."/>
            <person name="Zhao L."/>
            <person name="Wei J."/>
            <person name="Que T."/>
            <person name="Du C."/>
            <person name="Cheng J."/>
            <person name="Dai P."/>
            <person name="Han X."/>
            <person name="Huang E."/>
            <person name="Gao Y."/>
            <person name="Liu J."/>
            <person name="Shao H."/>
            <person name="Ye R."/>
            <person name="Li L."/>
            <person name="Wei W."/>
            <person name="Wang X."/>
            <person name="Wang C."/>
            <person name="Huo Q."/>
            <person name="Li W."/>
            <person name="Guo W."/>
            <person name="Chen H."/>
            <person name="Chen S."/>
            <person name="Zhou L."/>
            <person name="Zhou L."/>
            <person name="Ni X."/>
            <person name="Tian J."/>
            <person name="Zhou Y."/>
            <person name="Sheng Y."/>
            <person name="Liu T."/>
            <person name="Pan Y."/>
            <person name="Xia L."/>
            <person name="Li J."/>
            <person name="Zhao F."/>
            <person name="Cao W."/>
        </authorList>
    </citation>
    <scope>NUCLEOTIDE SEQUENCE</scope>
    <source>
        <strain evidence="3">Rmic-2018</strain>
        <tissue evidence="3">Larvae</tissue>
    </source>
</reference>
<feature type="domain" description="Endonuclease/exonuclease/phosphatase" evidence="2">
    <location>
        <begin position="39"/>
        <end position="122"/>
    </location>
</feature>
<reference evidence="3" key="1">
    <citation type="journal article" date="2020" name="Cell">
        <title>Large-Scale Comparative Analyses of Tick Genomes Elucidate Their Genetic Diversity and Vector Capacities.</title>
        <authorList>
            <consortium name="Tick Genome and Microbiome Consortium (TIGMIC)"/>
            <person name="Jia N."/>
            <person name="Wang J."/>
            <person name="Shi W."/>
            <person name="Du L."/>
            <person name="Sun Y."/>
            <person name="Zhan W."/>
            <person name="Jiang J.F."/>
            <person name="Wang Q."/>
            <person name="Zhang B."/>
            <person name="Ji P."/>
            <person name="Bell-Sakyi L."/>
            <person name="Cui X.M."/>
            <person name="Yuan T.T."/>
            <person name="Jiang B.G."/>
            <person name="Yang W.F."/>
            <person name="Lam T.T."/>
            <person name="Chang Q.C."/>
            <person name="Ding S.J."/>
            <person name="Wang X.J."/>
            <person name="Zhu J.G."/>
            <person name="Ruan X.D."/>
            <person name="Zhao L."/>
            <person name="Wei J.T."/>
            <person name="Ye R.Z."/>
            <person name="Que T.C."/>
            <person name="Du C.H."/>
            <person name="Zhou Y.H."/>
            <person name="Cheng J.X."/>
            <person name="Dai P.F."/>
            <person name="Guo W.B."/>
            <person name="Han X.H."/>
            <person name="Huang E.J."/>
            <person name="Li L.F."/>
            <person name="Wei W."/>
            <person name="Gao Y.C."/>
            <person name="Liu J.Z."/>
            <person name="Shao H.Z."/>
            <person name="Wang X."/>
            <person name="Wang C.C."/>
            <person name="Yang T.C."/>
            <person name="Huo Q.B."/>
            <person name="Li W."/>
            <person name="Chen H.Y."/>
            <person name="Chen S.E."/>
            <person name="Zhou L.G."/>
            <person name="Ni X.B."/>
            <person name="Tian J.H."/>
            <person name="Sheng Y."/>
            <person name="Liu T."/>
            <person name="Pan Y.S."/>
            <person name="Xia L.Y."/>
            <person name="Li J."/>
            <person name="Zhao F."/>
            <person name="Cao W.C."/>
        </authorList>
    </citation>
    <scope>NUCLEOTIDE SEQUENCE</scope>
    <source>
        <strain evidence="3">Rmic-2018</strain>
    </source>
</reference>
<evidence type="ECO:0000259" key="2">
    <source>
        <dbReference type="Pfam" id="PF14529"/>
    </source>
</evidence>
<proteinExistence type="predicted"/>
<comment type="caution">
    <text evidence="3">The sequence shown here is derived from an EMBL/GenBank/DDBJ whole genome shotgun (WGS) entry which is preliminary data.</text>
</comment>
<dbReference type="VEuPathDB" id="VectorBase:LOC119168327"/>
<evidence type="ECO:0000313" key="4">
    <source>
        <dbReference type="Proteomes" id="UP000821866"/>
    </source>
</evidence>
<protein>
    <recommendedName>
        <fullName evidence="2">Endonuclease/exonuclease/phosphatase domain-containing protein</fullName>
    </recommendedName>
</protein>
<dbReference type="InterPro" id="IPR036691">
    <property type="entry name" value="Endo/exonu/phosph_ase_sf"/>
</dbReference>
<dbReference type="InterPro" id="IPR005135">
    <property type="entry name" value="Endo/exonuclease/phosphatase"/>
</dbReference>
<sequence>MENMEKENGELRQELAKARKQNEKSTLKIEEVQQTLNEILQNFNAPHTQWGYGGDSPKGKRLAKLTDELGLVLLSNDTEPASHTQIGQGACRDTSPHLSIWSNVGAFTWSNTFEDLGSDHRVLGVTMRED</sequence>
<dbReference type="EMBL" id="JABSTU010000002">
    <property type="protein sequence ID" value="KAH8036808.1"/>
    <property type="molecule type" value="Genomic_DNA"/>
</dbReference>
<dbReference type="GO" id="GO:0003824">
    <property type="term" value="F:catalytic activity"/>
    <property type="evidence" value="ECO:0007669"/>
    <property type="project" value="InterPro"/>
</dbReference>
<dbReference type="AlphaFoldDB" id="A0A9J6ERX7"/>
<name>A0A9J6ERX7_RHIMP</name>
<dbReference type="SUPFAM" id="SSF56219">
    <property type="entry name" value="DNase I-like"/>
    <property type="match status" value="1"/>
</dbReference>
<dbReference type="Proteomes" id="UP000821866">
    <property type="component" value="Chromosome 10"/>
</dbReference>
<organism evidence="3 4">
    <name type="scientific">Rhipicephalus microplus</name>
    <name type="common">Cattle tick</name>
    <name type="synonym">Boophilus microplus</name>
    <dbReference type="NCBI Taxonomy" id="6941"/>
    <lineage>
        <taxon>Eukaryota</taxon>
        <taxon>Metazoa</taxon>
        <taxon>Ecdysozoa</taxon>
        <taxon>Arthropoda</taxon>
        <taxon>Chelicerata</taxon>
        <taxon>Arachnida</taxon>
        <taxon>Acari</taxon>
        <taxon>Parasitiformes</taxon>
        <taxon>Ixodida</taxon>
        <taxon>Ixodoidea</taxon>
        <taxon>Ixodidae</taxon>
        <taxon>Rhipicephalinae</taxon>
        <taxon>Rhipicephalus</taxon>
        <taxon>Boophilus</taxon>
    </lineage>
</organism>